<accession>A0AAV7MBK3</accession>
<name>A0AAV7MBK3_PLEWA</name>
<evidence type="ECO:0000313" key="3">
    <source>
        <dbReference type="Proteomes" id="UP001066276"/>
    </source>
</evidence>
<evidence type="ECO:0000313" key="2">
    <source>
        <dbReference type="EMBL" id="KAJ1098503.1"/>
    </source>
</evidence>
<gene>
    <name evidence="2" type="ORF">NDU88_003614</name>
</gene>
<keyword evidence="3" id="KW-1185">Reference proteome</keyword>
<dbReference type="AlphaFoldDB" id="A0AAV7MBK3"/>
<sequence length="105" mass="11083">MNFAPPPPPLPPSTSQSPPGGGQYPGSLGSGPPLPFTLSNSGAIRAEIQRFESVHPNIYAIYDLVERIEDQGLQSTIREHVIAIEGEYLTMVVSLGNTGKGPLAS</sequence>
<proteinExistence type="predicted"/>
<organism evidence="2 3">
    <name type="scientific">Pleurodeles waltl</name>
    <name type="common">Iberian ribbed newt</name>
    <dbReference type="NCBI Taxonomy" id="8319"/>
    <lineage>
        <taxon>Eukaryota</taxon>
        <taxon>Metazoa</taxon>
        <taxon>Chordata</taxon>
        <taxon>Craniata</taxon>
        <taxon>Vertebrata</taxon>
        <taxon>Euteleostomi</taxon>
        <taxon>Amphibia</taxon>
        <taxon>Batrachia</taxon>
        <taxon>Caudata</taxon>
        <taxon>Salamandroidea</taxon>
        <taxon>Salamandridae</taxon>
        <taxon>Pleurodelinae</taxon>
        <taxon>Pleurodeles</taxon>
    </lineage>
</organism>
<dbReference type="EMBL" id="JANPWB010000014">
    <property type="protein sequence ID" value="KAJ1098503.1"/>
    <property type="molecule type" value="Genomic_DNA"/>
</dbReference>
<protein>
    <submittedName>
        <fullName evidence="2">Uncharacterized protein</fullName>
    </submittedName>
</protein>
<feature type="compositionally biased region" description="Low complexity" evidence="1">
    <location>
        <begin position="25"/>
        <end position="35"/>
    </location>
</feature>
<feature type="compositionally biased region" description="Pro residues" evidence="1">
    <location>
        <begin position="1"/>
        <end position="12"/>
    </location>
</feature>
<reference evidence="2" key="1">
    <citation type="journal article" date="2022" name="bioRxiv">
        <title>Sequencing and chromosome-scale assembly of the giantPleurodeles waltlgenome.</title>
        <authorList>
            <person name="Brown T."/>
            <person name="Elewa A."/>
            <person name="Iarovenko S."/>
            <person name="Subramanian E."/>
            <person name="Araus A.J."/>
            <person name="Petzold A."/>
            <person name="Susuki M."/>
            <person name="Suzuki K.-i.T."/>
            <person name="Hayashi T."/>
            <person name="Toyoda A."/>
            <person name="Oliveira C."/>
            <person name="Osipova E."/>
            <person name="Leigh N.D."/>
            <person name="Simon A."/>
            <person name="Yun M.H."/>
        </authorList>
    </citation>
    <scope>NUCLEOTIDE SEQUENCE</scope>
    <source>
        <strain evidence="2">20211129_DDA</strain>
        <tissue evidence="2">Liver</tissue>
    </source>
</reference>
<comment type="caution">
    <text evidence="2">The sequence shown here is derived from an EMBL/GenBank/DDBJ whole genome shotgun (WGS) entry which is preliminary data.</text>
</comment>
<dbReference type="Proteomes" id="UP001066276">
    <property type="component" value="Chromosome 10"/>
</dbReference>
<feature type="region of interest" description="Disordered" evidence="1">
    <location>
        <begin position="1"/>
        <end position="35"/>
    </location>
</feature>
<evidence type="ECO:0000256" key="1">
    <source>
        <dbReference type="SAM" id="MobiDB-lite"/>
    </source>
</evidence>